<accession>A0ABR9HP13</accession>
<name>A0ABR9HP13_9ACTN</name>
<keyword evidence="9" id="KW-1185">Reference proteome</keyword>
<feature type="transmembrane region" description="Helical" evidence="7">
    <location>
        <begin position="392"/>
        <end position="410"/>
    </location>
</feature>
<evidence type="ECO:0000313" key="8">
    <source>
        <dbReference type="EMBL" id="MBE1460766.1"/>
    </source>
</evidence>
<evidence type="ECO:0000256" key="2">
    <source>
        <dbReference type="ARBA" id="ARBA00022475"/>
    </source>
</evidence>
<keyword evidence="4 7" id="KW-1133">Transmembrane helix</keyword>
<dbReference type="RefSeq" id="WP_191267900.1">
    <property type="nucleotide sequence ID" value="NZ_BMXJ01000001.1"/>
</dbReference>
<reference evidence="8 9" key="1">
    <citation type="submission" date="2020-10" db="EMBL/GenBank/DDBJ databases">
        <title>Sequencing the genomes of 1000 actinobacteria strains.</title>
        <authorList>
            <person name="Klenk H.-P."/>
        </authorList>
    </citation>
    <scope>NUCLEOTIDE SEQUENCE [LARGE SCALE GENOMIC DNA]</scope>
    <source>
        <strain evidence="8 9">DSM 45157</strain>
    </source>
</reference>
<evidence type="ECO:0000256" key="1">
    <source>
        <dbReference type="ARBA" id="ARBA00004651"/>
    </source>
</evidence>
<protein>
    <submittedName>
        <fullName evidence="8">MFS family permease</fullName>
    </submittedName>
</protein>
<proteinExistence type="predicted"/>
<keyword evidence="2" id="KW-1003">Cell membrane</keyword>
<feature type="transmembrane region" description="Helical" evidence="7">
    <location>
        <begin position="175"/>
        <end position="203"/>
    </location>
</feature>
<dbReference type="Pfam" id="PF07690">
    <property type="entry name" value="MFS_1"/>
    <property type="match status" value="1"/>
</dbReference>
<evidence type="ECO:0000256" key="5">
    <source>
        <dbReference type="ARBA" id="ARBA00023136"/>
    </source>
</evidence>
<dbReference type="InterPro" id="IPR011701">
    <property type="entry name" value="MFS"/>
</dbReference>
<evidence type="ECO:0000256" key="4">
    <source>
        <dbReference type="ARBA" id="ARBA00022989"/>
    </source>
</evidence>
<dbReference type="EMBL" id="JADBDY010000001">
    <property type="protein sequence ID" value="MBE1460766.1"/>
    <property type="molecule type" value="Genomic_DNA"/>
</dbReference>
<feature type="transmembrane region" description="Helical" evidence="7">
    <location>
        <begin position="243"/>
        <end position="265"/>
    </location>
</feature>
<sequence>MSASTSDSPSPRTRLRPGPFHNRDFRWFFTSRALADTSTEMGAIAVPLLAITLLQASPGQVGVLGVLSTAAFLLIGLPAGIWVDRTRRRSILVVGNLCHGLVLLSVPMAWFFGVLTLWQLYACVLLGGVTTVFTRVAQQSYLPLLIDQRDLVRANAALTSASSTAGIAGRGAGGYLVQALGATLVVLCNAFALVSSALALLMLRYREPRPERRPDARLLRDIGHGVRYVVTHRLLRPIAMSSVITNLGLNAIIVMVPVMVVTELGLPEGRVGLFFMVGGVGILAGSLSAQMIAGWLGHGRCLWIVGLGVGAGTLAVPLLDTGPLFWVASAGWALSQFGIGVHNVVQISLRQQITPDHLLGRMTATMRFLLTGSLAISAAWAGTLAEFQGARAALWVGAGLCAFCWLPLLLSPLRSMRGVPAHDTEHEEEADGFRSAEVDDRR</sequence>
<keyword evidence="3 7" id="KW-0812">Transmembrane</keyword>
<feature type="transmembrane region" description="Helical" evidence="7">
    <location>
        <begin position="325"/>
        <end position="345"/>
    </location>
</feature>
<evidence type="ECO:0000256" key="3">
    <source>
        <dbReference type="ARBA" id="ARBA00022692"/>
    </source>
</evidence>
<dbReference type="InterPro" id="IPR036259">
    <property type="entry name" value="MFS_trans_sf"/>
</dbReference>
<dbReference type="SUPFAM" id="SSF103473">
    <property type="entry name" value="MFS general substrate transporter"/>
    <property type="match status" value="1"/>
</dbReference>
<evidence type="ECO:0000313" key="9">
    <source>
        <dbReference type="Proteomes" id="UP000598217"/>
    </source>
</evidence>
<organism evidence="8 9">
    <name type="scientific">Nocardiopsis terrae</name>
    <dbReference type="NCBI Taxonomy" id="372655"/>
    <lineage>
        <taxon>Bacteria</taxon>
        <taxon>Bacillati</taxon>
        <taxon>Actinomycetota</taxon>
        <taxon>Actinomycetes</taxon>
        <taxon>Streptosporangiales</taxon>
        <taxon>Nocardiopsidaceae</taxon>
        <taxon>Nocardiopsis</taxon>
    </lineage>
</organism>
<feature type="transmembrane region" description="Helical" evidence="7">
    <location>
        <begin position="61"/>
        <end position="83"/>
    </location>
</feature>
<dbReference type="Proteomes" id="UP000598217">
    <property type="component" value="Unassembled WGS sequence"/>
</dbReference>
<comment type="subcellular location">
    <subcellularLocation>
        <location evidence="1">Cell membrane</location>
        <topology evidence="1">Multi-pass membrane protein</topology>
    </subcellularLocation>
</comment>
<comment type="caution">
    <text evidence="8">The sequence shown here is derived from an EMBL/GenBank/DDBJ whole genome shotgun (WGS) entry which is preliminary data.</text>
</comment>
<evidence type="ECO:0000256" key="6">
    <source>
        <dbReference type="SAM" id="MobiDB-lite"/>
    </source>
</evidence>
<feature type="transmembrane region" description="Helical" evidence="7">
    <location>
        <begin position="301"/>
        <end position="319"/>
    </location>
</feature>
<dbReference type="PANTHER" id="PTHR23513">
    <property type="entry name" value="INTEGRAL MEMBRANE EFFLUX PROTEIN-RELATED"/>
    <property type="match status" value="1"/>
</dbReference>
<evidence type="ECO:0000256" key="7">
    <source>
        <dbReference type="SAM" id="Phobius"/>
    </source>
</evidence>
<feature type="region of interest" description="Disordered" evidence="6">
    <location>
        <begin position="421"/>
        <end position="442"/>
    </location>
</feature>
<dbReference type="CDD" id="cd06173">
    <property type="entry name" value="MFS_MefA_like"/>
    <property type="match status" value="1"/>
</dbReference>
<feature type="transmembrane region" description="Helical" evidence="7">
    <location>
        <begin position="366"/>
        <end position="386"/>
    </location>
</feature>
<dbReference type="PANTHER" id="PTHR23513:SF6">
    <property type="entry name" value="MAJOR FACILITATOR SUPERFAMILY ASSOCIATED DOMAIN-CONTAINING PROTEIN"/>
    <property type="match status" value="1"/>
</dbReference>
<feature type="transmembrane region" description="Helical" evidence="7">
    <location>
        <begin position="90"/>
        <end position="112"/>
    </location>
</feature>
<feature type="transmembrane region" description="Helical" evidence="7">
    <location>
        <begin position="271"/>
        <end position="289"/>
    </location>
</feature>
<gene>
    <name evidence="8" type="ORF">H4W79_004980</name>
</gene>
<keyword evidence="5 7" id="KW-0472">Membrane</keyword>
<dbReference type="Gene3D" id="1.20.1250.20">
    <property type="entry name" value="MFS general substrate transporter like domains"/>
    <property type="match status" value="1"/>
</dbReference>